<gene>
    <name evidence="1" type="ORF">ACAOBT_LOCUS8613</name>
</gene>
<evidence type="ECO:0000313" key="2">
    <source>
        <dbReference type="Proteomes" id="UP001152888"/>
    </source>
</evidence>
<dbReference type="Proteomes" id="UP001152888">
    <property type="component" value="Unassembled WGS sequence"/>
</dbReference>
<organism evidence="1 2">
    <name type="scientific">Acanthoscelides obtectus</name>
    <name type="common">Bean weevil</name>
    <name type="synonym">Bruchus obtectus</name>
    <dbReference type="NCBI Taxonomy" id="200917"/>
    <lineage>
        <taxon>Eukaryota</taxon>
        <taxon>Metazoa</taxon>
        <taxon>Ecdysozoa</taxon>
        <taxon>Arthropoda</taxon>
        <taxon>Hexapoda</taxon>
        <taxon>Insecta</taxon>
        <taxon>Pterygota</taxon>
        <taxon>Neoptera</taxon>
        <taxon>Endopterygota</taxon>
        <taxon>Coleoptera</taxon>
        <taxon>Polyphaga</taxon>
        <taxon>Cucujiformia</taxon>
        <taxon>Chrysomeloidea</taxon>
        <taxon>Chrysomelidae</taxon>
        <taxon>Bruchinae</taxon>
        <taxon>Bruchini</taxon>
        <taxon>Acanthoscelides</taxon>
    </lineage>
</organism>
<protein>
    <submittedName>
        <fullName evidence="1">Uncharacterized protein</fullName>
    </submittedName>
</protein>
<proteinExistence type="predicted"/>
<dbReference type="AlphaFoldDB" id="A0A9P0K904"/>
<evidence type="ECO:0000313" key="1">
    <source>
        <dbReference type="EMBL" id="CAH1969876.1"/>
    </source>
</evidence>
<comment type="caution">
    <text evidence="1">The sequence shown here is derived from an EMBL/GenBank/DDBJ whole genome shotgun (WGS) entry which is preliminary data.</text>
</comment>
<sequence length="80" mass="8871">DLEACLKATAQLPGNGNENGNGNERKVQLHIIQYIHAQQTETATVTGTKTEELAKIQLSRSVAFSEPIRMLRTRTCALQY</sequence>
<reference evidence="1" key="1">
    <citation type="submission" date="2022-03" db="EMBL/GenBank/DDBJ databases">
        <authorList>
            <person name="Sayadi A."/>
        </authorList>
    </citation>
    <scope>NUCLEOTIDE SEQUENCE</scope>
</reference>
<dbReference type="EMBL" id="CAKOFQ010006767">
    <property type="protein sequence ID" value="CAH1969876.1"/>
    <property type="molecule type" value="Genomic_DNA"/>
</dbReference>
<keyword evidence="2" id="KW-1185">Reference proteome</keyword>
<name>A0A9P0K904_ACAOB</name>
<accession>A0A9P0K904</accession>
<feature type="non-terminal residue" evidence="1">
    <location>
        <position position="1"/>
    </location>
</feature>